<evidence type="ECO:0000256" key="1">
    <source>
        <dbReference type="SAM" id="MobiDB-lite"/>
    </source>
</evidence>
<feature type="region of interest" description="Disordered" evidence="1">
    <location>
        <begin position="67"/>
        <end position="88"/>
    </location>
</feature>
<keyword evidence="3" id="KW-1185">Reference proteome</keyword>
<accession>A0A4Z2G4S4</accession>
<name>A0A4Z2G4S4_9TELE</name>
<dbReference type="EMBL" id="SRLO01000693">
    <property type="protein sequence ID" value="TNN48538.1"/>
    <property type="molecule type" value="Genomic_DNA"/>
</dbReference>
<gene>
    <name evidence="2" type="ORF">EYF80_041282</name>
</gene>
<organism evidence="2 3">
    <name type="scientific">Liparis tanakae</name>
    <name type="common">Tanaka's snailfish</name>
    <dbReference type="NCBI Taxonomy" id="230148"/>
    <lineage>
        <taxon>Eukaryota</taxon>
        <taxon>Metazoa</taxon>
        <taxon>Chordata</taxon>
        <taxon>Craniata</taxon>
        <taxon>Vertebrata</taxon>
        <taxon>Euteleostomi</taxon>
        <taxon>Actinopterygii</taxon>
        <taxon>Neopterygii</taxon>
        <taxon>Teleostei</taxon>
        <taxon>Neoteleostei</taxon>
        <taxon>Acanthomorphata</taxon>
        <taxon>Eupercaria</taxon>
        <taxon>Perciformes</taxon>
        <taxon>Cottioidei</taxon>
        <taxon>Cottales</taxon>
        <taxon>Liparidae</taxon>
        <taxon>Liparis</taxon>
    </lineage>
</organism>
<reference evidence="2 3" key="1">
    <citation type="submission" date="2019-03" db="EMBL/GenBank/DDBJ databases">
        <title>First draft genome of Liparis tanakae, snailfish: a comprehensive survey of snailfish specific genes.</title>
        <authorList>
            <person name="Kim W."/>
            <person name="Song I."/>
            <person name="Jeong J.-H."/>
            <person name="Kim D."/>
            <person name="Kim S."/>
            <person name="Ryu S."/>
            <person name="Song J.Y."/>
            <person name="Lee S.K."/>
        </authorList>
    </citation>
    <scope>NUCLEOTIDE SEQUENCE [LARGE SCALE GENOMIC DNA]</scope>
    <source>
        <tissue evidence="2">Muscle</tissue>
    </source>
</reference>
<evidence type="ECO:0000313" key="3">
    <source>
        <dbReference type="Proteomes" id="UP000314294"/>
    </source>
</evidence>
<protein>
    <submittedName>
        <fullName evidence="2">Uncharacterized protein</fullName>
    </submittedName>
</protein>
<dbReference type="AlphaFoldDB" id="A0A4Z2G4S4"/>
<comment type="caution">
    <text evidence="2">The sequence shown here is derived from an EMBL/GenBank/DDBJ whole genome shotgun (WGS) entry which is preliminary data.</text>
</comment>
<dbReference type="Proteomes" id="UP000314294">
    <property type="component" value="Unassembled WGS sequence"/>
</dbReference>
<proteinExistence type="predicted"/>
<sequence length="151" mass="16387">MASWFRPTAGCFIGPSLGIIVIELRRASPQTISGRKQAFTQTADCLLMFMSVHVGVPHWLAHGRHFAPPSTVSPEKRSAGTAGSHSGENHELRHHVCCLSRQRCEGVGRRAVGSDGDMLRGDRNAPNHALCTFNAAVIMQLFANALSSFSY</sequence>
<evidence type="ECO:0000313" key="2">
    <source>
        <dbReference type="EMBL" id="TNN48538.1"/>
    </source>
</evidence>